<comment type="caution">
    <text evidence="11">The sequence shown here is derived from an EMBL/GenBank/DDBJ whole genome shotgun (WGS) entry which is preliminary data.</text>
</comment>
<feature type="compositionally biased region" description="Low complexity" evidence="9">
    <location>
        <begin position="448"/>
        <end position="459"/>
    </location>
</feature>
<dbReference type="EMBL" id="BMAR01000018">
    <property type="protein sequence ID" value="GFR47516.1"/>
    <property type="molecule type" value="Genomic_DNA"/>
</dbReference>
<comment type="catalytic activity">
    <reaction evidence="7 8">
        <text>O-phospho-L-threonyl-[protein] + H2O = L-threonyl-[protein] + phosphate</text>
        <dbReference type="Rhea" id="RHEA:47004"/>
        <dbReference type="Rhea" id="RHEA-COMP:11060"/>
        <dbReference type="Rhea" id="RHEA-COMP:11605"/>
        <dbReference type="ChEBI" id="CHEBI:15377"/>
        <dbReference type="ChEBI" id="CHEBI:30013"/>
        <dbReference type="ChEBI" id="CHEBI:43474"/>
        <dbReference type="ChEBI" id="CHEBI:61977"/>
        <dbReference type="EC" id="3.1.3.16"/>
    </reaction>
</comment>
<dbReference type="CDD" id="cd00144">
    <property type="entry name" value="MPP_PPP_family"/>
    <property type="match status" value="1"/>
</dbReference>
<comment type="catalytic activity">
    <reaction evidence="6">
        <text>O-phospho-L-seryl-[protein] + H2O = L-seryl-[protein] + phosphate</text>
        <dbReference type="Rhea" id="RHEA:20629"/>
        <dbReference type="Rhea" id="RHEA-COMP:9863"/>
        <dbReference type="Rhea" id="RHEA-COMP:11604"/>
        <dbReference type="ChEBI" id="CHEBI:15377"/>
        <dbReference type="ChEBI" id="CHEBI:29999"/>
        <dbReference type="ChEBI" id="CHEBI:43474"/>
        <dbReference type="ChEBI" id="CHEBI:83421"/>
        <dbReference type="EC" id="3.1.3.16"/>
    </reaction>
</comment>
<dbReference type="InterPro" id="IPR004843">
    <property type="entry name" value="Calcineurin-like_PHP"/>
</dbReference>
<dbReference type="EC" id="3.1.3.16" evidence="8"/>
<evidence type="ECO:0000256" key="4">
    <source>
        <dbReference type="ARBA" id="ARBA00022912"/>
    </source>
</evidence>
<keyword evidence="5" id="KW-0464">Manganese</keyword>
<evidence type="ECO:0000259" key="10">
    <source>
        <dbReference type="PROSITE" id="PS00125"/>
    </source>
</evidence>
<sequence length="745" mass="79313">MDLMRMWGWCGSPDGSIPWVFLGDYVDRTAYSCEVVLVLYALKIKWPEKIVMLRGNHEIATINEYYGFKEELIRKWGRGNGQTLFEAFNDSFDYLPLAAVAVPPGYECDPELAYDDDTQSQFDPSSRSPSPRRRLLNDRFIPSRYLMVHGGIGRLERLSEISNVQRPVRSGDCDVAELTMLELVWSDPAPSDECNGLLLNKRDNYSGGIVSYGADRVLQFCKRNRITAILRGHECIQEGLELAFGGRVVTFFSAVNYGGQGSNHGCILHLGLTADDGDMPSIEIEPIRIEAKLRAPLPNTYADDDGDVTDTEPDQVSSGGCHQADRPGQDPKQNQQGQPDESGRGAGRGVDQSQSGHGAAQESQSGFAEPTRAAGLPAQDQGPHPVHDSMPNSVSGGGEADHVDNTVSASELPAPTLEDGDGPAMAAPVPHPQHEYENPPADPEEDVAAVPEAPAASDEPTPDGIALQSLLLHYAWPVLLSTAQSHLEALGNAGGKPGTEDVASVVAVEVQPAGHSDDGLTAWKPFDMECPFGSPSADIDDDGNEINPTGGQAVSFPMNASSAGDVRASKTPELTRRHSAVVQLADYSSEDVDSESPGDLKAVATPALVGLSLLAGYASEDESQVALQAAAVGSAFGSPVGLDDDDDISTETDSLLDNGSDSVSPGKRTHSKEEGRAPSTARVAGDGAGLQSPVKRQVVELQDADGPWRHPAENAMGVFHWAALAARDDSRCPTPPRPSRGASVF</sequence>
<feature type="compositionally biased region" description="Polar residues" evidence="9">
    <location>
        <begin position="351"/>
        <end position="366"/>
    </location>
</feature>
<dbReference type="SUPFAM" id="SSF56300">
    <property type="entry name" value="Metallo-dependent phosphatases"/>
    <property type="match status" value="1"/>
</dbReference>
<comment type="similarity">
    <text evidence="8">Belongs to the PPP phosphatase family.</text>
</comment>
<feature type="compositionally biased region" description="Acidic residues" evidence="9">
    <location>
        <begin position="302"/>
        <end position="313"/>
    </location>
</feature>
<protein>
    <recommendedName>
        <fullName evidence="8">Serine/threonine-protein phosphatase</fullName>
        <ecNumber evidence="8">3.1.3.16</ecNumber>
    </recommendedName>
</protein>
<dbReference type="SMART" id="SM00156">
    <property type="entry name" value="PP2Ac"/>
    <property type="match status" value="1"/>
</dbReference>
<gene>
    <name evidence="11" type="ORF">Agub_g9148</name>
</gene>
<feature type="region of interest" description="Disordered" evidence="9">
    <location>
        <begin position="298"/>
        <end position="462"/>
    </location>
</feature>
<dbReference type="Gene3D" id="3.60.21.10">
    <property type="match status" value="1"/>
</dbReference>
<evidence type="ECO:0000256" key="8">
    <source>
        <dbReference type="RuleBase" id="RU004273"/>
    </source>
</evidence>
<comment type="cofactor">
    <cofactor evidence="1">
        <name>Mn(2+)</name>
        <dbReference type="ChEBI" id="CHEBI:29035"/>
    </cofactor>
</comment>
<proteinExistence type="inferred from homology"/>
<dbReference type="InterPro" id="IPR029052">
    <property type="entry name" value="Metallo-depent_PP-like"/>
</dbReference>
<evidence type="ECO:0000256" key="7">
    <source>
        <dbReference type="ARBA" id="ARBA00048336"/>
    </source>
</evidence>
<evidence type="ECO:0000256" key="9">
    <source>
        <dbReference type="SAM" id="MobiDB-lite"/>
    </source>
</evidence>
<evidence type="ECO:0000256" key="1">
    <source>
        <dbReference type="ARBA" id="ARBA00001936"/>
    </source>
</evidence>
<dbReference type="PANTHER" id="PTHR11668:SF300">
    <property type="entry name" value="SERINE_THREONINE-PROTEIN PHOSPHATASE"/>
    <property type="match status" value="1"/>
</dbReference>
<reference evidence="11 12" key="1">
    <citation type="journal article" date="2021" name="Sci. Rep.">
        <title>Genome sequencing of the multicellular alga Astrephomene provides insights into convergent evolution of germ-soma differentiation.</title>
        <authorList>
            <person name="Yamashita S."/>
            <person name="Yamamoto K."/>
            <person name="Matsuzaki R."/>
            <person name="Suzuki S."/>
            <person name="Yamaguchi H."/>
            <person name="Hirooka S."/>
            <person name="Minakuchi Y."/>
            <person name="Miyagishima S."/>
            <person name="Kawachi M."/>
            <person name="Toyoda A."/>
            <person name="Nozaki H."/>
        </authorList>
    </citation>
    <scope>NUCLEOTIDE SEQUENCE [LARGE SCALE GENOMIC DNA]</scope>
    <source>
        <strain evidence="11 12">NIES-4017</strain>
    </source>
</reference>
<dbReference type="GO" id="GO:0004722">
    <property type="term" value="F:protein serine/threonine phosphatase activity"/>
    <property type="evidence" value="ECO:0007669"/>
    <property type="project" value="UniProtKB-EC"/>
</dbReference>
<keyword evidence="12" id="KW-1185">Reference proteome</keyword>
<dbReference type="GO" id="GO:0005737">
    <property type="term" value="C:cytoplasm"/>
    <property type="evidence" value="ECO:0007669"/>
    <property type="project" value="TreeGrafter"/>
</dbReference>
<dbReference type="InterPro" id="IPR006186">
    <property type="entry name" value="Ser/Thr-sp_prot-phosphatase"/>
</dbReference>
<evidence type="ECO:0000313" key="11">
    <source>
        <dbReference type="EMBL" id="GFR47516.1"/>
    </source>
</evidence>
<dbReference type="GO" id="GO:0005634">
    <property type="term" value="C:nucleus"/>
    <property type="evidence" value="ECO:0007669"/>
    <property type="project" value="TreeGrafter"/>
</dbReference>
<dbReference type="PROSITE" id="PS00125">
    <property type="entry name" value="SER_THR_PHOSPHATASE"/>
    <property type="match status" value="1"/>
</dbReference>
<evidence type="ECO:0000256" key="3">
    <source>
        <dbReference type="ARBA" id="ARBA00022801"/>
    </source>
</evidence>
<evidence type="ECO:0000313" key="12">
    <source>
        <dbReference type="Proteomes" id="UP001054857"/>
    </source>
</evidence>
<feature type="region of interest" description="Disordered" evidence="9">
    <location>
        <begin position="642"/>
        <end position="692"/>
    </location>
</feature>
<keyword evidence="4" id="KW-0904">Protein phosphatase</keyword>
<organism evidence="11 12">
    <name type="scientific">Astrephomene gubernaculifera</name>
    <dbReference type="NCBI Taxonomy" id="47775"/>
    <lineage>
        <taxon>Eukaryota</taxon>
        <taxon>Viridiplantae</taxon>
        <taxon>Chlorophyta</taxon>
        <taxon>core chlorophytes</taxon>
        <taxon>Chlorophyceae</taxon>
        <taxon>CS clade</taxon>
        <taxon>Chlamydomonadales</taxon>
        <taxon>Astrephomenaceae</taxon>
        <taxon>Astrephomene</taxon>
    </lineage>
</organism>
<dbReference type="PRINTS" id="PR00114">
    <property type="entry name" value="STPHPHTASE"/>
</dbReference>
<feature type="domain" description="Serine/threonine specific protein phosphatases" evidence="10">
    <location>
        <begin position="53"/>
        <end position="58"/>
    </location>
</feature>
<evidence type="ECO:0000256" key="5">
    <source>
        <dbReference type="ARBA" id="ARBA00023211"/>
    </source>
</evidence>
<name>A0AAD3DT32_9CHLO</name>
<keyword evidence="2" id="KW-0479">Metal-binding</keyword>
<evidence type="ECO:0000256" key="2">
    <source>
        <dbReference type="ARBA" id="ARBA00022723"/>
    </source>
</evidence>
<dbReference type="InterPro" id="IPR050341">
    <property type="entry name" value="PP1_catalytic_subunit"/>
</dbReference>
<dbReference type="PANTHER" id="PTHR11668">
    <property type="entry name" value="SERINE/THREONINE PROTEIN PHOSPHATASE"/>
    <property type="match status" value="1"/>
</dbReference>
<keyword evidence="3 8" id="KW-0378">Hydrolase</keyword>
<accession>A0AAD3DT32</accession>
<dbReference type="Proteomes" id="UP001054857">
    <property type="component" value="Unassembled WGS sequence"/>
</dbReference>
<dbReference type="AlphaFoldDB" id="A0AAD3DT32"/>
<dbReference type="GO" id="GO:0046872">
    <property type="term" value="F:metal ion binding"/>
    <property type="evidence" value="ECO:0007669"/>
    <property type="project" value="UniProtKB-KW"/>
</dbReference>
<evidence type="ECO:0000256" key="6">
    <source>
        <dbReference type="ARBA" id="ARBA00047761"/>
    </source>
</evidence>
<dbReference type="Pfam" id="PF00149">
    <property type="entry name" value="Metallophos"/>
    <property type="match status" value="1"/>
</dbReference>